<evidence type="ECO:0000256" key="3">
    <source>
        <dbReference type="PROSITE-ProRule" id="PRU01131"/>
    </source>
</evidence>
<keyword evidence="2" id="KW-0479">Metal-binding</keyword>
<organism evidence="5 6">
    <name type="scientific">Platanthera zijinensis</name>
    <dbReference type="NCBI Taxonomy" id="2320716"/>
    <lineage>
        <taxon>Eukaryota</taxon>
        <taxon>Viridiplantae</taxon>
        <taxon>Streptophyta</taxon>
        <taxon>Embryophyta</taxon>
        <taxon>Tracheophyta</taxon>
        <taxon>Spermatophyta</taxon>
        <taxon>Magnoliopsida</taxon>
        <taxon>Liliopsida</taxon>
        <taxon>Asparagales</taxon>
        <taxon>Orchidaceae</taxon>
        <taxon>Orchidoideae</taxon>
        <taxon>Orchideae</taxon>
        <taxon>Orchidinae</taxon>
        <taxon>Platanthera</taxon>
    </lineage>
</organism>
<dbReference type="Pfam" id="PF04570">
    <property type="entry name" value="zf-FLZ"/>
    <property type="match status" value="1"/>
</dbReference>
<dbReference type="PANTHER" id="PTHR46057:SF9">
    <property type="entry name" value="FCS-LIKE ZINC FINGER 1"/>
    <property type="match status" value="1"/>
</dbReference>
<comment type="similarity">
    <text evidence="1">Belongs to the FLZ family.</text>
</comment>
<feature type="domain" description="FLZ-type" evidence="4">
    <location>
        <begin position="70"/>
        <end position="114"/>
    </location>
</feature>
<evidence type="ECO:0000313" key="5">
    <source>
        <dbReference type="EMBL" id="KAK8944334.1"/>
    </source>
</evidence>
<protein>
    <recommendedName>
        <fullName evidence="4">FLZ-type domain-containing protein</fullName>
    </recommendedName>
</protein>
<evidence type="ECO:0000259" key="4">
    <source>
        <dbReference type="PROSITE" id="PS51795"/>
    </source>
</evidence>
<proteinExistence type="inferred from homology"/>
<dbReference type="EMBL" id="JBBWWQ010000006">
    <property type="protein sequence ID" value="KAK8944334.1"/>
    <property type="molecule type" value="Genomic_DNA"/>
</dbReference>
<evidence type="ECO:0000313" key="6">
    <source>
        <dbReference type="Proteomes" id="UP001418222"/>
    </source>
</evidence>
<evidence type="ECO:0000256" key="1">
    <source>
        <dbReference type="ARBA" id="ARBA00009374"/>
    </source>
</evidence>
<comment type="caution">
    <text evidence="5">The sequence shown here is derived from an EMBL/GenBank/DDBJ whole genome shotgun (WGS) entry which is preliminary data.</text>
</comment>
<dbReference type="InterPro" id="IPR044533">
    <property type="entry name" value="FLZ1/2/3"/>
</dbReference>
<reference evidence="5 6" key="1">
    <citation type="journal article" date="2022" name="Nat. Plants">
        <title>Genomes of leafy and leafless Platanthera orchids illuminate the evolution of mycoheterotrophy.</title>
        <authorList>
            <person name="Li M.H."/>
            <person name="Liu K.W."/>
            <person name="Li Z."/>
            <person name="Lu H.C."/>
            <person name="Ye Q.L."/>
            <person name="Zhang D."/>
            <person name="Wang J.Y."/>
            <person name="Li Y.F."/>
            <person name="Zhong Z.M."/>
            <person name="Liu X."/>
            <person name="Yu X."/>
            <person name="Liu D.K."/>
            <person name="Tu X.D."/>
            <person name="Liu B."/>
            <person name="Hao Y."/>
            <person name="Liao X.Y."/>
            <person name="Jiang Y.T."/>
            <person name="Sun W.H."/>
            <person name="Chen J."/>
            <person name="Chen Y.Q."/>
            <person name="Ai Y."/>
            <person name="Zhai J.W."/>
            <person name="Wu S.S."/>
            <person name="Zhou Z."/>
            <person name="Hsiao Y.Y."/>
            <person name="Wu W.L."/>
            <person name="Chen Y.Y."/>
            <person name="Lin Y.F."/>
            <person name="Hsu J.L."/>
            <person name="Li C.Y."/>
            <person name="Wang Z.W."/>
            <person name="Zhao X."/>
            <person name="Zhong W.Y."/>
            <person name="Ma X.K."/>
            <person name="Ma L."/>
            <person name="Huang J."/>
            <person name="Chen G.Z."/>
            <person name="Huang M.Z."/>
            <person name="Huang L."/>
            <person name="Peng D.H."/>
            <person name="Luo Y.B."/>
            <person name="Zou S.Q."/>
            <person name="Chen S.P."/>
            <person name="Lan S."/>
            <person name="Tsai W.C."/>
            <person name="Van de Peer Y."/>
            <person name="Liu Z.J."/>
        </authorList>
    </citation>
    <scope>NUCLEOTIDE SEQUENCE [LARGE SCALE GENOMIC DNA]</scope>
    <source>
        <strain evidence="5">Lor287</strain>
    </source>
</reference>
<feature type="zinc finger region" description="FLZ-type" evidence="3">
    <location>
        <begin position="70"/>
        <end position="114"/>
    </location>
</feature>
<dbReference type="PROSITE" id="PS51795">
    <property type="entry name" value="ZF_FLZ"/>
    <property type="match status" value="1"/>
</dbReference>
<evidence type="ECO:0000256" key="2">
    <source>
        <dbReference type="ARBA" id="ARBA00022723"/>
    </source>
</evidence>
<dbReference type="PANTHER" id="PTHR46057">
    <property type="entry name" value="FCS-LIKE ZINC FINGER 1-RELATED"/>
    <property type="match status" value="1"/>
</dbReference>
<dbReference type="GO" id="GO:0046872">
    <property type="term" value="F:metal ion binding"/>
    <property type="evidence" value="ECO:0007669"/>
    <property type="project" value="UniProtKB-KW"/>
</dbReference>
<dbReference type="AlphaFoldDB" id="A0AAP0G8J3"/>
<gene>
    <name evidence="5" type="ORF">KSP39_PZI008082</name>
</gene>
<dbReference type="InterPro" id="IPR007650">
    <property type="entry name" value="Zf-FLZ_dom"/>
</dbReference>
<accession>A0AAP0G8J3</accession>
<name>A0AAP0G8J3_9ASPA</name>
<keyword evidence="6" id="KW-1185">Reference proteome</keyword>
<sequence>MEDYSSLSFPSSSSDSLTGMDDIEAGFFGCSAAAAAAALKPFRRRGTYRDLSLPSLTTLFTKFPDDEPRHFLDSCFLCSKSLTGNGDIFMYRGDTPFCSEKCRMEQIEMDEEKERRWKIYGKKEQQNKNLKKASSSSKSRAIHFRAGAVVAS</sequence>
<dbReference type="Proteomes" id="UP001418222">
    <property type="component" value="Unassembled WGS sequence"/>
</dbReference>